<comment type="caution">
    <text evidence="5">The sequence shown here is derived from an EMBL/GenBank/DDBJ whole genome shotgun (WGS) entry which is preliminary data.</text>
</comment>
<keyword evidence="2 5" id="KW-0808">Transferase</keyword>
<proteinExistence type="inferred from homology"/>
<reference evidence="5 6" key="1">
    <citation type="journal article" date="2015" name="Nature">
        <title>rRNA introns, odd ribosomes, and small enigmatic genomes across a large radiation of phyla.</title>
        <authorList>
            <person name="Brown C.T."/>
            <person name="Hug L.A."/>
            <person name="Thomas B.C."/>
            <person name="Sharon I."/>
            <person name="Castelle C.J."/>
            <person name="Singh A."/>
            <person name="Wilkins M.J."/>
            <person name="Williams K.H."/>
            <person name="Banfield J.F."/>
        </authorList>
    </citation>
    <scope>NUCLEOTIDE SEQUENCE [LARGE SCALE GENOMIC DNA]</scope>
</reference>
<dbReference type="PANTHER" id="PTHR11088:SF60">
    <property type="entry name" value="TRNA DIMETHYLALLYLTRANSFERASE"/>
    <property type="match status" value="1"/>
</dbReference>
<dbReference type="AlphaFoldDB" id="A0A0G1XME4"/>
<evidence type="ECO:0000256" key="2">
    <source>
        <dbReference type="ARBA" id="ARBA00022679"/>
    </source>
</evidence>
<dbReference type="PATRIC" id="fig|1618979.3.peg.597"/>
<comment type="similarity">
    <text evidence="1">Belongs to the IPP transferase family.</text>
</comment>
<accession>A0A0G1XME4</accession>
<evidence type="ECO:0000313" key="6">
    <source>
        <dbReference type="Proteomes" id="UP000034054"/>
    </source>
</evidence>
<organism evidence="5 6">
    <name type="scientific">Candidatus Uhrbacteria bacterium GW2011_GWA2_52_8d</name>
    <dbReference type="NCBI Taxonomy" id="1618979"/>
    <lineage>
        <taxon>Bacteria</taxon>
        <taxon>Candidatus Uhriibacteriota</taxon>
    </lineage>
</organism>
<protein>
    <submittedName>
        <fullName evidence="5">tRNA dimethylallyltransferase</fullName>
    </submittedName>
</protein>
<name>A0A0G1XME4_9BACT</name>
<dbReference type="Gene3D" id="1.10.20.140">
    <property type="match status" value="1"/>
</dbReference>
<gene>
    <name evidence="5" type="ORF">UY76_C0043G0011</name>
</gene>
<evidence type="ECO:0000256" key="1">
    <source>
        <dbReference type="ARBA" id="ARBA00005842"/>
    </source>
</evidence>
<evidence type="ECO:0000313" key="5">
    <source>
        <dbReference type="EMBL" id="KKW32081.1"/>
    </source>
</evidence>
<dbReference type="Gene3D" id="3.40.50.300">
    <property type="entry name" value="P-loop containing nucleotide triphosphate hydrolases"/>
    <property type="match status" value="1"/>
</dbReference>
<keyword evidence="3" id="KW-0547">Nucleotide-binding</keyword>
<dbReference type="PANTHER" id="PTHR11088">
    <property type="entry name" value="TRNA DIMETHYLALLYLTRANSFERASE"/>
    <property type="match status" value="1"/>
</dbReference>
<dbReference type="Proteomes" id="UP000034054">
    <property type="component" value="Unassembled WGS sequence"/>
</dbReference>
<dbReference type="EMBL" id="LCRH01000043">
    <property type="protein sequence ID" value="KKW32081.1"/>
    <property type="molecule type" value="Genomic_DNA"/>
</dbReference>
<dbReference type="GO" id="GO:0006400">
    <property type="term" value="P:tRNA modification"/>
    <property type="evidence" value="ECO:0007669"/>
    <property type="project" value="TreeGrafter"/>
</dbReference>
<evidence type="ECO:0000256" key="3">
    <source>
        <dbReference type="ARBA" id="ARBA00022741"/>
    </source>
</evidence>
<dbReference type="InterPro" id="IPR039657">
    <property type="entry name" value="Dimethylallyltransferase"/>
</dbReference>
<sequence>MARGHVPILVGGTGFWLKTVIDNLDLTSTPGDSALRAQLSARTLGDLFHEYKQLDPEGAELIDKQNKRRVVRALEVTKLTGKPWSEQQTVGEELYDVLQIGLSVSREELAERIDTRVEEMVAKGLVDEVRRLRDTYGCEIESMTGIGYQQVCAFLSDITSLCSVDIGGTRSERLCPIGHNRSLASFADRTKLNEAIEEVKRDTRAYAKRQMTWFKRDPRIVWVNSGDSIEDLVQRFLENKFRT</sequence>
<keyword evidence="4" id="KW-0067">ATP-binding</keyword>
<evidence type="ECO:0000256" key="4">
    <source>
        <dbReference type="ARBA" id="ARBA00022840"/>
    </source>
</evidence>
<dbReference type="InterPro" id="IPR027417">
    <property type="entry name" value="P-loop_NTPase"/>
</dbReference>
<dbReference type="GO" id="GO:0052381">
    <property type="term" value="F:tRNA dimethylallyltransferase activity"/>
    <property type="evidence" value="ECO:0007669"/>
    <property type="project" value="TreeGrafter"/>
</dbReference>
<dbReference type="GO" id="GO:0005524">
    <property type="term" value="F:ATP binding"/>
    <property type="evidence" value="ECO:0007669"/>
    <property type="project" value="UniProtKB-KW"/>
</dbReference>
<dbReference type="Pfam" id="PF01715">
    <property type="entry name" value="IPPT"/>
    <property type="match status" value="1"/>
</dbReference>